<feature type="compositionally biased region" description="Basic residues" evidence="1">
    <location>
        <begin position="1"/>
        <end position="11"/>
    </location>
</feature>
<evidence type="ECO:0000313" key="3">
    <source>
        <dbReference type="Proteomes" id="UP000800041"/>
    </source>
</evidence>
<organism evidence="2 3">
    <name type="scientific">Aulographum hederae CBS 113979</name>
    <dbReference type="NCBI Taxonomy" id="1176131"/>
    <lineage>
        <taxon>Eukaryota</taxon>
        <taxon>Fungi</taxon>
        <taxon>Dikarya</taxon>
        <taxon>Ascomycota</taxon>
        <taxon>Pezizomycotina</taxon>
        <taxon>Dothideomycetes</taxon>
        <taxon>Pleosporomycetidae</taxon>
        <taxon>Aulographales</taxon>
        <taxon>Aulographaceae</taxon>
    </lineage>
</organism>
<dbReference type="Proteomes" id="UP000800041">
    <property type="component" value="Unassembled WGS sequence"/>
</dbReference>
<evidence type="ECO:0000313" key="2">
    <source>
        <dbReference type="EMBL" id="KAF1990481.1"/>
    </source>
</evidence>
<sequence length="173" mass="20606">MNHSMRMHFPRSHFQNQTQTQIQTRFQRSSHHYPKSHYCCHRRNRSQSWSHFRYRDTDCRIYKCIRTSVLADTSMLARSLGREGSFECLCMCLFLSLSLFRSRNRNQSRRTTTHKYQPQENASSLKTTACRRHIPTLPFPHPPAKMRTLAAFDVSDEIYSFSTVTQLLIKNLW</sequence>
<keyword evidence="3" id="KW-1185">Reference proteome</keyword>
<protein>
    <submittedName>
        <fullName evidence="2">Uncharacterized protein</fullName>
    </submittedName>
</protein>
<dbReference type="AlphaFoldDB" id="A0A6G1HB91"/>
<evidence type="ECO:0000256" key="1">
    <source>
        <dbReference type="SAM" id="MobiDB-lite"/>
    </source>
</evidence>
<gene>
    <name evidence="2" type="ORF">K402DRAFT_229942</name>
</gene>
<dbReference type="EMBL" id="ML977142">
    <property type="protein sequence ID" value="KAF1990481.1"/>
    <property type="molecule type" value="Genomic_DNA"/>
</dbReference>
<feature type="region of interest" description="Disordered" evidence="1">
    <location>
        <begin position="1"/>
        <end position="20"/>
    </location>
</feature>
<proteinExistence type="predicted"/>
<name>A0A6G1HB91_9PEZI</name>
<reference evidence="2" key="1">
    <citation type="journal article" date="2020" name="Stud. Mycol.">
        <title>101 Dothideomycetes genomes: a test case for predicting lifestyles and emergence of pathogens.</title>
        <authorList>
            <person name="Haridas S."/>
            <person name="Albert R."/>
            <person name="Binder M."/>
            <person name="Bloem J."/>
            <person name="Labutti K."/>
            <person name="Salamov A."/>
            <person name="Andreopoulos B."/>
            <person name="Baker S."/>
            <person name="Barry K."/>
            <person name="Bills G."/>
            <person name="Bluhm B."/>
            <person name="Cannon C."/>
            <person name="Castanera R."/>
            <person name="Culley D."/>
            <person name="Daum C."/>
            <person name="Ezra D."/>
            <person name="Gonzalez J."/>
            <person name="Henrissat B."/>
            <person name="Kuo A."/>
            <person name="Liang C."/>
            <person name="Lipzen A."/>
            <person name="Lutzoni F."/>
            <person name="Magnuson J."/>
            <person name="Mondo S."/>
            <person name="Nolan M."/>
            <person name="Ohm R."/>
            <person name="Pangilinan J."/>
            <person name="Park H.-J."/>
            <person name="Ramirez L."/>
            <person name="Alfaro M."/>
            <person name="Sun H."/>
            <person name="Tritt A."/>
            <person name="Yoshinaga Y."/>
            <person name="Zwiers L.-H."/>
            <person name="Turgeon B."/>
            <person name="Goodwin S."/>
            <person name="Spatafora J."/>
            <person name="Crous P."/>
            <person name="Grigoriev I."/>
        </authorList>
    </citation>
    <scope>NUCLEOTIDE SEQUENCE</scope>
    <source>
        <strain evidence="2">CBS 113979</strain>
    </source>
</reference>
<accession>A0A6G1HB91</accession>